<dbReference type="InterPro" id="IPR029068">
    <property type="entry name" value="Glyas_Bleomycin-R_OHBP_Dase"/>
</dbReference>
<dbReference type="Proteomes" id="UP000272528">
    <property type="component" value="Chromosome"/>
</dbReference>
<dbReference type="Pfam" id="PF00903">
    <property type="entry name" value="Glyoxalase"/>
    <property type="match status" value="1"/>
</dbReference>
<feature type="domain" description="Glyoxalase/fosfomycin resistance/dioxygenase" evidence="1">
    <location>
        <begin position="21"/>
        <end position="114"/>
    </location>
</feature>
<dbReference type="SUPFAM" id="SSF54593">
    <property type="entry name" value="Glyoxalase/Bleomycin resistance protein/Dihydroxybiphenyl dioxygenase"/>
    <property type="match status" value="1"/>
</dbReference>
<evidence type="ECO:0000313" key="3">
    <source>
        <dbReference type="Proteomes" id="UP000272528"/>
    </source>
</evidence>
<sequence>MSEQIIEKTKPFIMDLMTLYLPAKDPYLTAKWYVDIFGFDPNVSDHSPLKPDADLVVLETASGLSLFFIKSNDSLPLHFNNSEGYNHAVLLFRVNNSEIEEVYTRMKEHDVEMATDGIKDRGG</sequence>
<reference evidence="3" key="1">
    <citation type="submission" date="2018-12" db="EMBL/GenBank/DDBJ databases">
        <title>Genome sequence of Peanibacillus sp.</title>
        <authorList>
            <person name="Subramani G."/>
            <person name="Srinivasan S."/>
            <person name="Kim M.K."/>
        </authorList>
    </citation>
    <scope>NUCLEOTIDE SEQUENCE [LARGE SCALE GENOMIC DNA]</scope>
    <source>
        <strain evidence="3">18JY67-1</strain>
    </source>
</reference>
<dbReference type="EMBL" id="CP034437">
    <property type="protein sequence ID" value="AZN41152.1"/>
    <property type="molecule type" value="Genomic_DNA"/>
</dbReference>
<dbReference type="AlphaFoldDB" id="A0A3Q8X6G3"/>
<keyword evidence="3" id="KW-1185">Reference proteome</keyword>
<gene>
    <name evidence="2" type="ORF">EJC50_16865</name>
</gene>
<dbReference type="InterPro" id="IPR004360">
    <property type="entry name" value="Glyas_Fos-R_dOase_dom"/>
</dbReference>
<accession>A0A3Q8X6G3</accession>
<dbReference type="RefSeq" id="WP_126016859.1">
    <property type="nucleotide sequence ID" value="NZ_CP034437.1"/>
</dbReference>
<dbReference type="KEGG" id="palb:EJC50_16865"/>
<dbReference type="OrthoDB" id="291991at2"/>
<evidence type="ECO:0000313" key="2">
    <source>
        <dbReference type="EMBL" id="AZN41152.1"/>
    </source>
</evidence>
<proteinExistence type="predicted"/>
<evidence type="ECO:0000259" key="1">
    <source>
        <dbReference type="Pfam" id="PF00903"/>
    </source>
</evidence>
<dbReference type="Gene3D" id="3.10.180.10">
    <property type="entry name" value="2,3-Dihydroxybiphenyl 1,2-Dioxygenase, domain 1"/>
    <property type="match status" value="1"/>
</dbReference>
<name>A0A3Q8X6G3_9BACL</name>
<protein>
    <recommendedName>
        <fullName evidence="1">Glyoxalase/fosfomycin resistance/dioxygenase domain-containing protein</fullName>
    </recommendedName>
</protein>
<organism evidence="2 3">
    <name type="scientific">Paenibacillus albus</name>
    <dbReference type="NCBI Taxonomy" id="2495582"/>
    <lineage>
        <taxon>Bacteria</taxon>
        <taxon>Bacillati</taxon>
        <taxon>Bacillota</taxon>
        <taxon>Bacilli</taxon>
        <taxon>Bacillales</taxon>
        <taxon>Paenibacillaceae</taxon>
        <taxon>Paenibacillus</taxon>
    </lineage>
</organism>